<sequence length="373" mass="41436">MSAPESSDPTVTGILPVVADLPADAPPEAHAEAAGLVYVSDDEPGIRRVKRGRGFSYVRDDGTVLEGEGRERCQALAIPPAWTDVWICEDERGHLQATGVDDAGRKQHRYHPRWRAVRDATKFHRMQAFSEALPRIRAAVDRDLRKRRLCRERVLALVVALLDETLIRIGSREPDDEGGAIGLTTLACDHVDVHGDRVHFTFPGKSGQEQDLEVRHPRLARQLLRCEEIPGQRLFAWQDADEWRHVDSGEVNDYLREIAGDELTAKDFRTWGGTVVAADTLRRLGAPADEREADANVLAAVDAAAERLGNTRAVCRASYLDPRVPKAYRFGHFDAAWDDDPDEVDGLSPAERAVQRLVDLELPPSQDLASTDD</sequence>
<dbReference type="OrthoDB" id="9778962at2"/>
<evidence type="ECO:0000256" key="4">
    <source>
        <dbReference type="ARBA" id="ARBA00023029"/>
    </source>
</evidence>
<dbReference type="InterPro" id="IPR049331">
    <property type="entry name" value="Top1B_N_bact"/>
</dbReference>
<dbReference type="InterPro" id="IPR001631">
    <property type="entry name" value="TopoI"/>
</dbReference>
<reference evidence="9" key="2">
    <citation type="submission" date="2020-09" db="EMBL/GenBank/DDBJ databases">
        <authorList>
            <person name="Sun Q."/>
            <person name="Zhou Y."/>
        </authorList>
    </citation>
    <scope>NUCLEOTIDE SEQUENCE</scope>
    <source>
        <strain evidence="9">CGMCC 1.14988</strain>
    </source>
</reference>
<organism evidence="9 10">
    <name type="scientific">Egicoccus halophilus</name>
    <dbReference type="NCBI Taxonomy" id="1670830"/>
    <lineage>
        <taxon>Bacteria</taxon>
        <taxon>Bacillati</taxon>
        <taxon>Actinomycetota</taxon>
        <taxon>Nitriliruptoria</taxon>
        <taxon>Egicoccales</taxon>
        <taxon>Egicoccaceae</taxon>
        <taxon>Egicoccus</taxon>
    </lineage>
</organism>
<proteinExistence type="inferred from homology"/>
<accession>A0A8J3AFI9</accession>
<dbReference type="GO" id="GO:0003917">
    <property type="term" value="F:DNA topoisomerase type I (single strand cut, ATP-independent) activity"/>
    <property type="evidence" value="ECO:0007669"/>
    <property type="project" value="UniProtKB-EC"/>
</dbReference>
<dbReference type="GO" id="GO:0006265">
    <property type="term" value="P:DNA topological change"/>
    <property type="evidence" value="ECO:0007669"/>
    <property type="project" value="InterPro"/>
</dbReference>
<feature type="domain" description="DNA topoisomerase I catalytic core eukaryotic-type" evidence="7">
    <location>
        <begin position="114"/>
        <end position="315"/>
    </location>
</feature>
<name>A0A8J3AFI9_9ACTN</name>
<evidence type="ECO:0000313" key="9">
    <source>
        <dbReference type="EMBL" id="GGI08018.1"/>
    </source>
</evidence>
<evidence type="ECO:0000259" key="7">
    <source>
        <dbReference type="Pfam" id="PF01028"/>
    </source>
</evidence>
<dbReference type="GO" id="GO:0003677">
    <property type="term" value="F:DNA binding"/>
    <property type="evidence" value="ECO:0007669"/>
    <property type="project" value="UniProtKB-KW"/>
</dbReference>
<dbReference type="AlphaFoldDB" id="A0A8J3AFI9"/>
<keyword evidence="5" id="KW-0238">DNA-binding</keyword>
<dbReference type="Gene3D" id="3.30.66.10">
    <property type="entry name" value="DNA topoisomerase I domain"/>
    <property type="match status" value="1"/>
</dbReference>
<dbReference type="SUPFAM" id="SSF56349">
    <property type="entry name" value="DNA breaking-rejoining enzymes"/>
    <property type="match status" value="1"/>
</dbReference>
<keyword evidence="4" id="KW-0799">Topoisomerase</keyword>
<dbReference type="Pfam" id="PF21338">
    <property type="entry name" value="Top1B_N_bact"/>
    <property type="match status" value="1"/>
</dbReference>
<dbReference type="PRINTS" id="PR00416">
    <property type="entry name" value="EUTPISMRASEI"/>
</dbReference>
<comment type="caution">
    <text evidence="9">The sequence shown here is derived from an EMBL/GenBank/DDBJ whole genome shotgun (WGS) entry which is preliminary data.</text>
</comment>
<dbReference type="Proteomes" id="UP000650511">
    <property type="component" value="Unassembled WGS sequence"/>
</dbReference>
<evidence type="ECO:0000313" key="10">
    <source>
        <dbReference type="Proteomes" id="UP000650511"/>
    </source>
</evidence>
<dbReference type="InterPro" id="IPR014711">
    <property type="entry name" value="TopoI_cat_a-hlx-sub_euk"/>
</dbReference>
<evidence type="ECO:0000256" key="5">
    <source>
        <dbReference type="ARBA" id="ARBA00023125"/>
    </source>
</evidence>
<dbReference type="PROSITE" id="PS52038">
    <property type="entry name" value="TOPO_IB_2"/>
    <property type="match status" value="1"/>
</dbReference>
<dbReference type="EMBL" id="BMHA01000010">
    <property type="protein sequence ID" value="GGI08018.1"/>
    <property type="molecule type" value="Genomic_DNA"/>
</dbReference>
<comment type="catalytic activity">
    <reaction evidence="1">
        <text>ATP-independent breakage of single-stranded DNA, followed by passage and rejoining.</text>
        <dbReference type="EC" id="5.6.2.1"/>
    </reaction>
</comment>
<dbReference type="EC" id="5.6.2.1" evidence="3"/>
<dbReference type="Gene3D" id="1.10.132.120">
    <property type="match status" value="1"/>
</dbReference>
<dbReference type="RefSeq" id="WP_130648974.1">
    <property type="nucleotide sequence ID" value="NZ_BMHA01000010.1"/>
</dbReference>
<evidence type="ECO:0000256" key="2">
    <source>
        <dbReference type="ARBA" id="ARBA00006645"/>
    </source>
</evidence>
<comment type="similarity">
    <text evidence="2">Belongs to the type IB topoisomerase family.</text>
</comment>
<evidence type="ECO:0000256" key="6">
    <source>
        <dbReference type="ARBA" id="ARBA00023235"/>
    </source>
</evidence>
<dbReference type="InterPro" id="IPR035447">
    <property type="entry name" value="DNA_topo_I_N_sf"/>
</dbReference>
<evidence type="ECO:0000256" key="3">
    <source>
        <dbReference type="ARBA" id="ARBA00012891"/>
    </source>
</evidence>
<reference evidence="9" key="1">
    <citation type="journal article" date="2014" name="Int. J. Syst. Evol. Microbiol.">
        <title>Complete genome sequence of Corynebacterium casei LMG S-19264T (=DSM 44701T), isolated from a smear-ripened cheese.</title>
        <authorList>
            <consortium name="US DOE Joint Genome Institute (JGI-PGF)"/>
            <person name="Walter F."/>
            <person name="Albersmeier A."/>
            <person name="Kalinowski J."/>
            <person name="Ruckert C."/>
        </authorList>
    </citation>
    <scope>NUCLEOTIDE SEQUENCE</scope>
    <source>
        <strain evidence="9">CGMCC 1.14988</strain>
    </source>
</reference>
<dbReference type="InterPro" id="IPR013500">
    <property type="entry name" value="TopoI_cat_euk"/>
</dbReference>
<evidence type="ECO:0000259" key="8">
    <source>
        <dbReference type="Pfam" id="PF21338"/>
    </source>
</evidence>
<dbReference type="Pfam" id="PF01028">
    <property type="entry name" value="Topoisom_I"/>
    <property type="match status" value="1"/>
</dbReference>
<keyword evidence="6" id="KW-0413">Isomerase</keyword>
<protein>
    <recommendedName>
        <fullName evidence="3">DNA topoisomerase</fullName>
        <ecNumber evidence="3">5.6.2.1</ecNumber>
    </recommendedName>
</protein>
<keyword evidence="10" id="KW-1185">Reference proteome</keyword>
<evidence type="ECO:0000256" key="1">
    <source>
        <dbReference type="ARBA" id="ARBA00000213"/>
    </source>
</evidence>
<dbReference type="Gene3D" id="3.90.15.10">
    <property type="entry name" value="Topoisomerase I, Chain A, domain 3"/>
    <property type="match status" value="1"/>
</dbReference>
<dbReference type="InterPro" id="IPR011010">
    <property type="entry name" value="DNA_brk_join_enz"/>
</dbReference>
<gene>
    <name evidence="9" type="primary">pslN</name>
    <name evidence="9" type="ORF">GCM10011354_26980</name>
</gene>
<feature type="domain" description="DNA topoisomerase IB N-terminal" evidence="8">
    <location>
        <begin position="54"/>
        <end position="101"/>
    </location>
</feature>
<dbReference type="SUPFAM" id="SSF55869">
    <property type="entry name" value="DNA topoisomerase I domain"/>
    <property type="match status" value="1"/>
</dbReference>